<keyword evidence="2" id="KW-1133">Transmembrane helix</keyword>
<keyword evidence="2" id="KW-0472">Membrane</keyword>
<evidence type="ECO:0000256" key="2">
    <source>
        <dbReference type="SAM" id="Phobius"/>
    </source>
</evidence>
<feature type="region of interest" description="Disordered" evidence="1">
    <location>
        <begin position="161"/>
        <end position="205"/>
    </location>
</feature>
<feature type="compositionally biased region" description="Basic and acidic residues" evidence="1">
    <location>
        <begin position="171"/>
        <end position="196"/>
    </location>
</feature>
<protein>
    <submittedName>
        <fullName evidence="3">Uncharacterized protein</fullName>
    </submittedName>
</protein>
<dbReference type="AlphaFoldDB" id="A0A7S4IV72"/>
<reference evidence="3" key="1">
    <citation type="submission" date="2021-01" db="EMBL/GenBank/DDBJ databases">
        <authorList>
            <person name="Corre E."/>
            <person name="Pelletier E."/>
            <person name="Niang G."/>
            <person name="Scheremetjew M."/>
            <person name="Finn R."/>
            <person name="Kale V."/>
            <person name="Holt S."/>
            <person name="Cochrane G."/>
            <person name="Meng A."/>
            <person name="Brown T."/>
            <person name="Cohen L."/>
        </authorList>
    </citation>
    <scope>NUCLEOTIDE SEQUENCE</scope>
    <source>
        <strain evidence="3">DIVA3 518/3/11/1/6</strain>
    </source>
</reference>
<accession>A0A7S4IV72</accession>
<evidence type="ECO:0000256" key="1">
    <source>
        <dbReference type="SAM" id="MobiDB-lite"/>
    </source>
</evidence>
<dbReference type="EMBL" id="HBKP01024992">
    <property type="protein sequence ID" value="CAE2240561.1"/>
    <property type="molecule type" value="Transcribed_RNA"/>
</dbReference>
<feature type="transmembrane region" description="Helical" evidence="2">
    <location>
        <begin position="122"/>
        <end position="151"/>
    </location>
</feature>
<organism evidence="3">
    <name type="scientific">Vannella robusta</name>
    <dbReference type="NCBI Taxonomy" id="1487602"/>
    <lineage>
        <taxon>Eukaryota</taxon>
        <taxon>Amoebozoa</taxon>
        <taxon>Discosea</taxon>
        <taxon>Flabellinia</taxon>
        <taxon>Vannellidae</taxon>
        <taxon>Vannella</taxon>
    </lineage>
</organism>
<evidence type="ECO:0000313" key="3">
    <source>
        <dbReference type="EMBL" id="CAE2240561.1"/>
    </source>
</evidence>
<gene>
    <name evidence="3" type="ORF">VSP0166_LOCUS17413</name>
</gene>
<name>A0A7S4IV72_9EUKA</name>
<proteinExistence type="predicted"/>
<sequence length="205" mass="21798">MRGVCEEITSSCGYQNICPLSCTNDRDCVSDNQCIASKCINGECRTAPASGPGCCADLADCPFRFCDFYCSYVTHSCVYSDCLTSPFGSPVGSGSAFSFSVSPLSYSSDRGSSNTGSSIPKMIAGIVGGAFGVFVILCCAICLLLCCTCYVRKSKSVQSVPPELGTTEELGEVRSDYKGELSEPKGKTLHDYDDHSIPNPTYMKS</sequence>
<keyword evidence="2" id="KW-0812">Transmembrane</keyword>